<sequence length="370" mass="41914">MTSKTSSILEDDQLAFTRGPNGLTLQHSTALQRTRGQLRELGQNMLQSMTTSFPRQVWDECQIKHPEQDREERAQALRELKKVKLRAAEKAAEKIRSLEMPLFKTDDVVDGKSCRRSQVIPYKPERQEEKDKLHQEKVIAALARQTGWSVLDVEEVRELFFRHAVGGRIDVHTQPFARLLGDLYTDPSTDEVRTIVHQITRVRRRTARRTLWQSITASQHEEDGHDEPTWIQFSEFYVALAKWLDHQRFRQLTKNCRLSRFAGHDGGSEQRHLREQLAVDHFRREVQAREVEGLSPGEGPASAEALARGGETAEPAADGQGGSRSSSLQQTSEDNSESEGSNIGDLDLADDEDFLQPELPAAADFLSSPI</sequence>
<reference evidence="2" key="1">
    <citation type="submission" date="2021-01" db="EMBL/GenBank/DDBJ databases">
        <authorList>
            <person name="Corre E."/>
            <person name="Pelletier E."/>
            <person name="Niang G."/>
            <person name="Scheremetjew M."/>
            <person name="Finn R."/>
            <person name="Kale V."/>
            <person name="Holt S."/>
            <person name="Cochrane G."/>
            <person name="Meng A."/>
            <person name="Brown T."/>
            <person name="Cohen L."/>
        </authorList>
    </citation>
    <scope>NUCLEOTIDE SEQUENCE</scope>
    <source>
        <strain evidence="2">OF101</strain>
    </source>
</reference>
<dbReference type="AlphaFoldDB" id="A0A7S1QXL3"/>
<proteinExistence type="predicted"/>
<gene>
    <name evidence="2" type="ORF">ACAT0790_LOCUS31643</name>
</gene>
<feature type="compositionally biased region" description="Low complexity" evidence="1">
    <location>
        <begin position="323"/>
        <end position="332"/>
    </location>
</feature>
<dbReference type="EMBL" id="HBGE01052444">
    <property type="protein sequence ID" value="CAD9150695.1"/>
    <property type="molecule type" value="Transcribed_RNA"/>
</dbReference>
<name>A0A7S1QXL3_ALECA</name>
<protein>
    <submittedName>
        <fullName evidence="2">Uncharacterized protein</fullName>
    </submittedName>
</protein>
<organism evidence="2">
    <name type="scientific">Alexandrium catenella</name>
    <name type="common">Red tide dinoflagellate</name>
    <name type="synonym">Gonyaulax catenella</name>
    <dbReference type="NCBI Taxonomy" id="2925"/>
    <lineage>
        <taxon>Eukaryota</taxon>
        <taxon>Sar</taxon>
        <taxon>Alveolata</taxon>
        <taxon>Dinophyceae</taxon>
        <taxon>Gonyaulacales</taxon>
        <taxon>Pyrocystaceae</taxon>
        <taxon>Alexandrium</taxon>
    </lineage>
</organism>
<evidence type="ECO:0000256" key="1">
    <source>
        <dbReference type="SAM" id="MobiDB-lite"/>
    </source>
</evidence>
<feature type="region of interest" description="Disordered" evidence="1">
    <location>
        <begin position="290"/>
        <end position="370"/>
    </location>
</feature>
<evidence type="ECO:0000313" key="2">
    <source>
        <dbReference type="EMBL" id="CAD9150695.1"/>
    </source>
</evidence>
<accession>A0A7S1QXL3</accession>